<evidence type="ECO:0000313" key="13">
    <source>
        <dbReference type="Proteomes" id="UP001164746"/>
    </source>
</evidence>
<accession>A0ABY7EZL6</accession>
<keyword evidence="7" id="KW-0804">Transcription</keyword>
<dbReference type="PROSITE" id="PS00028">
    <property type="entry name" value="ZINC_FINGER_C2H2_1"/>
    <property type="match status" value="6"/>
</dbReference>
<feature type="domain" description="C2H2-type" evidence="11">
    <location>
        <begin position="1482"/>
        <end position="1511"/>
    </location>
</feature>
<feature type="region of interest" description="Disordered" evidence="10">
    <location>
        <begin position="663"/>
        <end position="704"/>
    </location>
</feature>
<feature type="compositionally biased region" description="Basic and acidic residues" evidence="10">
    <location>
        <begin position="692"/>
        <end position="704"/>
    </location>
</feature>
<evidence type="ECO:0000256" key="9">
    <source>
        <dbReference type="PROSITE-ProRule" id="PRU00042"/>
    </source>
</evidence>
<evidence type="ECO:0000256" key="8">
    <source>
        <dbReference type="ARBA" id="ARBA00023242"/>
    </source>
</evidence>
<feature type="compositionally biased region" description="Polar residues" evidence="10">
    <location>
        <begin position="875"/>
        <end position="891"/>
    </location>
</feature>
<evidence type="ECO:0000259" key="11">
    <source>
        <dbReference type="PROSITE" id="PS50157"/>
    </source>
</evidence>
<sequence length="1556" mass="174790">MSAIQHDPHMFAMLQHDPQMSAIRHDPHMSAKQHDPHMFSMLQHDPQISAIRHDPHMSAKQHDPHMFTVLQHDHQMSAIQHDPHMFAMLQHNPQMSAIQHDPHMFAMLQHNPQMPAIRHDPHMFDMLQHDPHMFTMLQHDPQMSAIRHDPHMSAKQHDSHMSAMLQHDPQMSAIRHDPHMSAKQHDPHMSAMLQHDPHMSAKQHDPHMSAMLQHDPQMSAIRHDPHMSAKQHDSHMSAMLQHDPQMSAIQHDPHMSAMLQHDPHMSAKQHDPHMSAILQHDPQMSAIRHDPHMFAIHHDPHMSAIQHDPQMSAMLQHDPQMSAIQHDPHMFAIHHDPHMSAIQHDPQMSAMLQHDPQMSAKLQHDPQMSAMLQIENPNVCHTTRSPFDDDENQERSSGSGDHDNKAVVMETGGGEGQQIVLPSDLFKDFEAVRNKTKMDTTDLMRRLLKDYQSISSSGDKPLTVTTSESHIDHDIHSNDSLATSVTSIAKDVSLATTRVDTDDDQYQGLDLSVGTRKITSQLFDTKSLELGTFDQPLDLTCTKPEGMKEELRPDSPSSTQMDMNGSGNEFNYVYVYPGLYPPGSVVNSVDDLDTHPEMTSPVPELVSPGKIPSPDTLSRAQYLATTEALESAYGAAERLAKNQVSTTSCIYEKMASPQIKKEMGELEIRPKPYTQSSPNTYAQRAPPTKSAKSRDSKKSTEMKVISEHTSAGVYTSVMKLPWSRRTRTKKPKHKIKLEDTLIPQFMLEQQYQEEGELPSPKSSSGSYENSPSHCSMQVSSHSTVGSPATSQSVMMVYPNSGGSAYGKPIRRRGRPPKLPMLAKLLHEQQGGKREKAGKEGETMQAHISHQVQANGGALVYNSDGQITSAYGNGLTMQHQLPSTQPQHQQEQPSFSPSPNSASPLETAMITSALSMPQLQPAVSIPNMAQAQFLGQIPLSQLMGGPIQFLGQFPANALPFPPGQSMTAFHMPIPTGEPQDQTGTGSNDGQKPENIPSNLPPGFQYAFQPMFIPHPVSLPQQPPPPSTPPTIAAGELTVESSSEASFSATEDTSSIMSSATTHVMKMANSSTVSTMSTTSISNTDSGAIYQEMILSSKSLVDVKRRKRQTAIQMLKSKSGDNNFLCTSFRIRPRLVAQAQAQKERQAAQGEREEDEDVGAELIAGQKNLIVPQNDVKCHFGENNTSDCDVDFESIQIKKEVDPDDDVYQEIEELEINNIVEHKDENNVKDVKPTVFSKRLALKGSQKRKAKFYGSRIVNEKSEKPTPRELVVGGVANINNSAANDMFQEMFNCKVCNNIISVDEMEAHSLDHLKSTTYQCRKCGKGYGESAVGRSTNPVCETCQEPLVTVAALSDNGIKSALSCDECTETFKSLPEFYEHKTAHRNDPNSQGGFECDFCGKVYQYYHALQFHRRTHRERRVPCMEKSCDMKFRSRKEMENHYEAKHPDKKEYFHCVYDGCTKRFLKNFHLQEHIRVKHYNIKAFQCPWPGCTKEFAAQRHLKIHLLIHRDEKPMKCDHCEYRCRQRSAMNWHMRKHPDVPYKYKRAVKSPSASKSESE</sequence>
<keyword evidence="13" id="KW-1185">Reference proteome</keyword>
<feature type="compositionally biased region" description="Polar residues" evidence="10">
    <location>
        <begin position="760"/>
        <end position="787"/>
    </location>
</feature>
<dbReference type="PROSITE" id="PS50157">
    <property type="entry name" value="ZINC_FINGER_C2H2_2"/>
    <property type="match status" value="4"/>
</dbReference>
<feature type="domain" description="C2H2-type" evidence="11">
    <location>
        <begin position="1392"/>
        <end position="1419"/>
    </location>
</feature>
<feature type="region of interest" description="Disordered" evidence="10">
    <location>
        <begin position="380"/>
        <end position="409"/>
    </location>
</feature>
<evidence type="ECO:0000256" key="5">
    <source>
        <dbReference type="ARBA" id="ARBA00022833"/>
    </source>
</evidence>
<keyword evidence="6" id="KW-0805">Transcription regulation</keyword>
<dbReference type="SUPFAM" id="SSF57667">
    <property type="entry name" value="beta-beta-alpha zinc fingers"/>
    <property type="match status" value="2"/>
</dbReference>
<evidence type="ECO:0000256" key="1">
    <source>
        <dbReference type="ARBA" id="ARBA00004123"/>
    </source>
</evidence>
<feature type="domain" description="C2H2-type" evidence="11">
    <location>
        <begin position="1451"/>
        <end position="1481"/>
    </location>
</feature>
<dbReference type="SMART" id="SM00727">
    <property type="entry name" value="STI1"/>
    <property type="match status" value="9"/>
</dbReference>
<dbReference type="InterPro" id="IPR006636">
    <property type="entry name" value="STI1_HS-bd"/>
</dbReference>
<evidence type="ECO:0000256" key="6">
    <source>
        <dbReference type="ARBA" id="ARBA00023015"/>
    </source>
</evidence>
<dbReference type="Pfam" id="PF13912">
    <property type="entry name" value="zf-C2H2_6"/>
    <property type="match status" value="1"/>
</dbReference>
<keyword evidence="5" id="KW-0862">Zinc</keyword>
<evidence type="ECO:0000256" key="7">
    <source>
        <dbReference type="ARBA" id="ARBA00023163"/>
    </source>
</evidence>
<keyword evidence="3" id="KW-0677">Repeat</keyword>
<feature type="region of interest" description="Disordered" evidence="10">
    <location>
        <begin position="752"/>
        <end position="787"/>
    </location>
</feature>
<dbReference type="InterPro" id="IPR036236">
    <property type="entry name" value="Znf_C2H2_sf"/>
</dbReference>
<comment type="subcellular location">
    <subcellularLocation>
        <location evidence="1">Nucleus</location>
    </subcellularLocation>
</comment>
<dbReference type="Gene3D" id="3.30.160.60">
    <property type="entry name" value="Classic Zinc Finger"/>
    <property type="match status" value="3"/>
</dbReference>
<feature type="compositionally biased region" description="Polar residues" evidence="10">
    <location>
        <begin position="673"/>
        <end position="682"/>
    </location>
</feature>
<evidence type="ECO:0000256" key="3">
    <source>
        <dbReference type="ARBA" id="ARBA00022737"/>
    </source>
</evidence>
<feature type="domain" description="C2H2-type" evidence="11">
    <location>
        <begin position="1360"/>
        <end position="1387"/>
    </location>
</feature>
<evidence type="ECO:0000256" key="4">
    <source>
        <dbReference type="ARBA" id="ARBA00022771"/>
    </source>
</evidence>
<keyword evidence="4 9" id="KW-0863">Zinc-finger</keyword>
<dbReference type="InterPro" id="IPR013087">
    <property type="entry name" value="Znf_C2H2_type"/>
</dbReference>
<keyword evidence="8" id="KW-0539">Nucleus</keyword>
<dbReference type="SMART" id="SM00355">
    <property type="entry name" value="ZnF_C2H2"/>
    <property type="match status" value="7"/>
</dbReference>
<feature type="compositionally biased region" description="Low complexity" evidence="10">
    <location>
        <begin position="892"/>
        <end position="903"/>
    </location>
</feature>
<feature type="region of interest" description="Disordered" evidence="10">
    <location>
        <begin position="875"/>
        <end position="903"/>
    </location>
</feature>
<dbReference type="InterPro" id="IPR050636">
    <property type="entry name" value="C2H2-ZF_domain-containing"/>
</dbReference>
<gene>
    <name evidence="12" type="ORF">MAR_004639</name>
</gene>
<protein>
    <submittedName>
        <fullName evidence="12">ZN695-like protein</fullName>
    </submittedName>
</protein>
<evidence type="ECO:0000256" key="10">
    <source>
        <dbReference type="SAM" id="MobiDB-lite"/>
    </source>
</evidence>
<feature type="compositionally biased region" description="Polar residues" evidence="10">
    <location>
        <begin position="977"/>
        <end position="988"/>
    </location>
</feature>
<dbReference type="PANTHER" id="PTHR47772:SF13">
    <property type="entry name" value="GASTRULA ZINC FINGER PROTEIN XLCGF49.1-LIKE-RELATED"/>
    <property type="match status" value="1"/>
</dbReference>
<reference evidence="12" key="1">
    <citation type="submission" date="2022-11" db="EMBL/GenBank/DDBJ databases">
        <title>Centuries of genome instability and evolution in soft-shell clam transmissible cancer (bioRxiv).</title>
        <authorList>
            <person name="Hart S.F.M."/>
            <person name="Yonemitsu M.A."/>
            <person name="Giersch R.M."/>
            <person name="Beal B.F."/>
            <person name="Arriagada G."/>
            <person name="Davis B.W."/>
            <person name="Ostrander E.A."/>
            <person name="Goff S.P."/>
            <person name="Metzger M.J."/>
        </authorList>
    </citation>
    <scope>NUCLEOTIDE SEQUENCE</scope>
    <source>
        <strain evidence="12">MELC-2E11</strain>
        <tissue evidence="12">Siphon/mantle</tissue>
    </source>
</reference>
<feature type="region of interest" description="Disordered" evidence="10">
    <location>
        <begin position="972"/>
        <end position="999"/>
    </location>
</feature>
<evidence type="ECO:0000256" key="2">
    <source>
        <dbReference type="ARBA" id="ARBA00022723"/>
    </source>
</evidence>
<evidence type="ECO:0000313" key="12">
    <source>
        <dbReference type="EMBL" id="WAR14534.1"/>
    </source>
</evidence>
<dbReference type="EMBL" id="CP111020">
    <property type="protein sequence ID" value="WAR14534.1"/>
    <property type="molecule type" value="Genomic_DNA"/>
</dbReference>
<dbReference type="Proteomes" id="UP001164746">
    <property type="component" value="Chromosome 9"/>
</dbReference>
<keyword evidence="2" id="KW-0479">Metal-binding</keyword>
<proteinExistence type="predicted"/>
<dbReference type="PANTHER" id="PTHR47772">
    <property type="entry name" value="ZINC FINGER PROTEIN 200"/>
    <property type="match status" value="1"/>
</dbReference>
<organism evidence="12 13">
    <name type="scientific">Mya arenaria</name>
    <name type="common">Soft-shell clam</name>
    <dbReference type="NCBI Taxonomy" id="6604"/>
    <lineage>
        <taxon>Eukaryota</taxon>
        <taxon>Metazoa</taxon>
        <taxon>Spiralia</taxon>
        <taxon>Lophotrochozoa</taxon>
        <taxon>Mollusca</taxon>
        <taxon>Bivalvia</taxon>
        <taxon>Autobranchia</taxon>
        <taxon>Heteroconchia</taxon>
        <taxon>Euheterodonta</taxon>
        <taxon>Imparidentia</taxon>
        <taxon>Neoheterodontei</taxon>
        <taxon>Myida</taxon>
        <taxon>Myoidea</taxon>
        <taxon>Myidae</taxon>
        <taxon>Mya</taxon>
    </lineage>
</organism>
<name>A0ABY7EZL6_MYAAR</name>